<dbReference type="GO" id="GO:0005886">
    <property type="term" value="C:plasma membrane"/>
    <property type="evidence" value="ECO:0007669"/>
    <property type="project" value="UniProtKB-UniRule"/>
</dbReference>
<dbReference type="Gene3D" id="3.30.160.60">
    <property type="entry name" value="Classic Zinc Finger"/>
    <property type="match status" value="2"/>
</dbReference>
<feature type="site" description="Important for catalytic activity" evidence="7">
    <location>
        <position position="219"/>
    </location>
</feature>
<dbReference type="NCBIfam" id="TIGR00247">
    <property type="entry name" value="endolytic transglycosylase MltG"/>
    <property type="match status" value="1"/>
</dbReference>
<dbReference type="Pfam" id="PF02618">
    <property type="entry name" value="YceG"/>
    <property type="match status" value="1"/>
</dbReference>
<dbReference type="GO" id="GO:0009252">
    <property type="term" value="P:peptidoglycan biosynthetic process"/>
    <property type="evidence" value="ECO:0007669"/>
    <property type="project" value="UniProtKB-UniRule"/>
</dbReference>
<sequence>MKKRKLKVLSVIVVLVLALLFWGYQKIERFADTPLAIQQETIFKLPAGTGRVALEGLLVRDKLVRNGRWFQWLLKLEPELAEFKAGTYRFTPGMTVRQMLKLLASGKEAQFTARFIEGSRLRDWQQVLQQSKYLKHTLAGKSEAEIAAALGIPAGETPEGHLYPDTYQYTAGMSDIALLKRAHVRMNKALQAAWAGRDTSLPYKTPEELLTMASIVEKETAVPEERSKVASVFVNRLRIGMRLQTDPTVIYGMGESYNGNITRKDLDTPTPYNTYVIAGLPPTPIAMPGEASLQAAANPAKTPYLYFVADGKGGHTFTTNLASHNQAVRVYRQALKEKNEK</sequence>
<dbReference type="FunFam" id="3.30.160.60:FF:000242">
    <property type="entry name" value="Endolytic murein transglycosylase"/>
    <property type="match status" value="1"/>
</dbReference>
<name>A0A1C3HCB2_SERMA</name>
<comment type="catalytic activity">
    <reaction evidence="7">
        <text>a peptidoglycan chain = a peptidoglycan chain with N-acetyl-1,6-anhydromuramyl-[peptide] at the reducing end + a peptidoglycan chain with N-acetylglucosamine at the non-reducing end.</text>
        <dbReference type="EC" id="4.2.2.29"/>
    </reaction>
</comment>
<dbReference type="CDD" id="cd08010">
    <property type="entry name" value="MltG_like"/>
    <property type="match status" value="1"/>
</dbReference>
<dbReference type="GO" id="GO:0071555">
    <property type="term" value="P:cell wall organization"/>
    <property type="evidence" value="ECO:0007669"/>
    <property type="project" value="UniProtKB-KW"/>
</dbReference>
<evidence type="ECO:0000256" key="7">
    <source>
        <dbReference type="HAMAP-Rule" id="MF_02065"/>
    </source>
</evidence>
<dbReference type="AlphaFoldDB" id="A0A1C3HCB2"/>
<dbReference type="GO" id="GO:0008932">
    <property type="term" value="F:lytic endotransglycosylase activity"/>
    <property type="evidence" value="ECO:0007669"/>
    <property type="project" value="UniProtKB-UniRule"/>
</dbReference>
<dbReference type="PANTHER" id="PTHR30518:SF2">
    <property type="entry name" value="ENDOLYTIC MUREIN TRANSGLYCOSYLASE"/>
    <property type="match status" value="1"/>
</dbReference>
<comment type="function">
    <text evidence="7">Functions as a peptidoglycan terminase that cleaves nascent peptidoglycan strands endolytically to terminate their elongation.</text>
</comment>
<dbReference type="HAMAP" id="MF_02065">
    <property type="entry name" value="MltG"/>
    <property type="match status" value="1"/>
</dbReference>
<dbReference type="PANTHER" id="PTHR30518">
    <property type="entry name" value="ENDOLYTIC MUREIN TRANSGLYCOSYLASE"/>
    <property type="match status" value="1"/>
</dbReference>
<evidence type="ECO:0000256" key="6">
    <source>
        <dbReference type="ARBA" id="ARBA00023316"/>
    </source>
</evidence>
<dbReference type="FunFam" id="3.30.160.60:FF:000497">
    <property type="entry name" value="Endolytic murein transglycosylase"/>
    <property type="match status" value="1"/>
</dbReference>
<comment type="similarity">
    <text evidence="7">Belongs to the transglycosylase MltG family.</text>
</comment>
<evidence type="ECO:0000256" key="5">
    <source>
        <dbReference type="ARBA" id="ARBA00023239"/>
    </source>
</evidence>
<keyword evidence="5 7" id="KW-0456">Lyase</keyword>
<evidence type="ECO:0000256" key="3">
    <source>
        <dbReference type="ARBA" id="ARBA00022989"/>
    </source>
</evidence>
<dbReference type="EC" id="4.2.2.29" evidence="7"/>
<evidence type="ECO:0000256" key="1">
    <source>
        <dbReference type="ARBA" id="ARBA00022475"/>
    </source>
</evidence>
<evidence type="ECO:0000256" key="4">
    <source>
        <dbReference type="ARBA" id="ARBA00023136"/>
    </source>
</evidence>
<keyword evidence="1 7" id="KW-1003">Cell membrane</keyword>
<gene>
    <name evidence="7" type="primary">mltG</name>
    <name evidence="8" type="ORF">PWN146_01341</name>
</gene>
<keyword evidence="2 7" id="KW-0812">Transmembrane</keyword>
<evidence type="ECO:0000256" key="2">
    <source>
        <dbReference type="ARBA" id="ARBA00022692"/>
    </source>
</evidence>
<organism evidence="8">
    <name type="scientific">Serratia marcescens</name>
    <dbReference type="NCBI Taxonomy" id="615"/>
    <lineage>
        <taxon>Bacteria</taxon>
        <taxon>Pseudomonadati</taxon>
        <taxon>Pseudomonadota</taxon>
        <taxon>Gammaproteobacteria</taxon>
        <taxon>Enterobacterales</taxon>
        <taxon>Yersiniaceae</taxon>
        <taxon>Serratia</taxon>
    </lineage>
</organism>
<dbReference type="InterPro" id="IPR003770">
    <property type="entry name" value="MLTG-like"/>
</dbReference>
<accession>A0A1C3HCB2</accession>
<proteinExistence type="inferred from homology"/>
<reference evidence="8" key="1">
    <citation type="submission" date="2016-05" db="EMBL/GenBank/DDBJ databases">
        <authorList>
            <person name="Cock P.J.A."/>
            <person name="Cock P.J.A."/>
        </authorList>
    </citation>
    <scope>NUCLEOTIDE SEQUENCE</scope>
    <source>
        <strain evidence="8">PWN146_assembly</strain>
    </source>
</reference>
<evidence type="ECO:0000313" key="8">
    <source>
        <dbReference type="EMBL" id="SAY42657.1"/>
    </source>
</evidence>
<keyword evidence="6 7" id="KW-0961">Cell wall biogenesis/degradation</keyword>
<protein>
    <recommendedName>
        <fullName evidence="7">Endolytic murein transglycosylase</fullName>
        <ecNumber evidence="7">4.2.2.29</ecNumber>
    </recommendedName>
    <alternativeName>
        <fullName evidence="7">Peptidoglycan lytic transglycosylase</fullName>
    </alternativeName>
    <alternativeName>
        <fullName evidence="7">Peptidoglycan polymerization terminase</fullName>
    </alternativeName>
</protein>
<keyword evidence="3 7" id="KW-1133">Transmembrane helix</keyword>
<keyword evidence="4 7" id="KW-0472">Membrane</keyword>
<dbReference type="EMBL" id="LT575490">
    <property type="protein sequence ID" value="SAY42657.1"/>
    <property type="molecule type" value="Genomic_DNA"/>
</dbReference>
<keyword evidence="7" id="KW-0997">Cell inner membrane</keyword>